<dbReference type="Proteomes" id="UP000199004">
    <property type="component" value="Unassembled WGS sequence"/>
</dbReference>
<name>A0A1H0AKV2_9ACTN</name>
<organism evidence="2 3">
    <name type="scientific">Nocardioides szechwanensis</name>
    <dbReference type="NCBI Taxonomy" id="1005944"/>
    <lineage>
        <taxon>Bacteria</taxon>
        <taxon>Bacillati</taxon>
        <taxon>Actinomycetota</taxon>
        <taxon>Actinomycetes</taxon>
        <taxon>Propionibacteriales</taxon>
        <taxon>Nocardioidaceae</taxon>
        <taxon>Nocardioides</taxon>
    </lineage>
</organism>
<keyword evidence="1" id="KW-0732">Signal</keyword>
<accession>A0A1H0AKV2</accession>
<reference evidence="2 3" key="1">
    <citation type="submission" date="2016-10" db="EMBL/GenBank/DDBJ databases">
        <authorList>
            <person name="de Groot N.N."/>
        </authorList>
    </citation>
    <scope>NUCLEOTIDE SEQUENCE [LARGE SCALE GENOMIC DNA]</scope>
    <source>
        <strain evidence="2 3">CGMCC 1.11147</strain>
    </source>
</reference>
<evidence type="ECO:0008006" key="4">
    <source>
        <dbReference type="Google" id="ProtNLM"/>
    </source>
</evidence>
<dbReference type="OrthoDB" id="3788831at2"/>
<sequence length="176" mass="18338">MNRSSRKSVIPALLIATVLLMVGLAGTATAAKLITGKNIKNNTVTTQDIKNNNLSSADVKDGSLSSKDFNGAVKNKLNKPNVVGYEVITDTVTVTTAGQSTIFLACTPGKYAVGGGGDWANTENSQVIVESAPQKQIGEFFAAPDGDPATAWKLTGEHNALGDVDLNAYVICVNPN</sequence>
<feature type="chain" id="PRO_5011621282" description="SipW-cognate class signal peptide" evidence="1">
    <location>
        <begin position="31"/>
        <end position="176"/>
    </location>
</feature>
<dbReference type="RefSeq" id="WP_091024346.1">
    <property type="nucleotide sequence ID" value="NZ_BKAE01000011.1"/>
</dbReference>
<keyword evidence="3" id="KW-1185">Reference proteome</keyword>
<dbReference type="EMBL" id="FNIC01000002">
    <property type="protein sequence ID" value="SDN34188.1"/>
    <property type="molecule type" value="Genomic_DNA"/>
</dbReference>
<gene>
    <name evidence="2" type="ORF">SAMN05192576_2071</name>
</gene>
<evidence type="ECO:0000313" key="3">
    <source>
        <dbReference type="Proteomes" id="UP000199004"/>
    </source>
</evidence>
<dbReference type="AlphaFoldDB" id="A0A1H0AKV2"/>
<protein>
    <recommendedName>
        <fullName evidence="4">SipW-cognate class signal peptide</fullName>
    </recommendedName>
</protein>
<evidence type="ECO:0000313" key="2">
    <source>
        <dbReference type="EMBL" id="SDN34188.1"/>
    </source>
</evidence>
<dbReference type="STRING" id="1005944.SAMN05192576_2071"/>
<evidence type="ECO:0000256" key="1">
    <source>
        <dbReference type="SAM" id="SignalP"/>
    </source>
</evidence>
<feature type="signal peptide" evidence="1">
    <location>
        <begin position="1"/>
        <end position="30"/>
    </location>
</feature>
<proteinExistence type="predicted"/>